<reference evidence="17 18" key="1">
    <citation type="submission" date="2018-05" db="EMBL/GenBank/DDBJ databases">
        <title>Genomic Encyclopedia of Type Strains, Phase IV (KMG-IV): sequencing the most valuable type-strain genomes for metagenomic binning, comparative biology and taxonomic classification.</title>
        <authorList>
            <person name="Goeker M."/>
        </authorList>
    </citation>
    <scope>NUCLEOTIDE SEQUENCE [LARGE SCALE GENOMIC DNA]</scope>
    <source>
        <strain evidence="17 18">DSM 28556</strain>
    </source>
</reference>
<comment type="subcellular location">
    <subcellularLocation>
        <location evidence="2">Cell membrane</location>
        <topology evidence="2">Multi-pass membrane protein</topology>
    </subcellularLocation>
</comment>
<gene>
    <name evidence="17" type="ORF">DFR56_10122</name>
</gene>
<comment type="caution">
    <text evidence="17">The sequence shown here is derived from an EMBL/GenBank/DDBJ whole genome shotgun (WGS) entry which is preliminary data.</text>
</comment>
<dbReference type="InterPro" id="IPR003594">
    <property type="entry name" value="HATPase_dom"/>
</dbReference>
<sequence>MTLRNKIFIIYTILIIVPLLAISFAVHYIFSTSKIHDTTVNTENSIKQFNNSLDLIVEDAARSTLSLLYNRELIDILKEYDENTFITYKNHQHTTAFSLFLSGILYDKKQIHGIHVFANNGQIFSHMNNYSLTNRIYLPNEEWYVTAKEKRGSWIIHPEELPVYYSRNNQKMISIVRLLRDPEDKKEIGVMKVDFSPEYITQLTDQLISDDWKIASDGMQLIKKKNSRLLEKCTTNQSWITDEETNEDYLCITNTSSKTNIQVSNVIPKQYIYKEIIEFDRLLFILIFIFLIVSLMLSFYTSNHLLKPLEMLKNQIKGMQNNPYNEIQLKYEGEVAILSGAYNNLLAEIKDLVEEIYELNTRNAESEYKALQSRMDPHFIFNTLESINMTAVKRRQFDISDMITELGKLIRYRLKNDEQLVSLQDELAFCFTYLSIMKQRMMENLMIHQEIDERILQKKVPKYMIQPLIENALIHGKDDHTLKIMIKVKRKKDFIRISVEDNGVGISPEKLQCIDKRMNDKAKVAYSSSNKGAGIALENIYKRLKLIYGEKASLIIDSNLHEGTKMTIIIPTNKGDFID</sequence>
<dbReference type="GO" id="GO:0005524">
    <property type="term" value="F:ATP binding"/>
    <property type="evidence" value="ECO:0007669"/>
    <property type="project" value="UniProtKB-KW"/>
</dbReference>
<keyword evidence="12" id="KW-0902">Two-component regulatory system</keyword>
<keyword evidence="14" id="KW-0175">Coiled coil</keyword>
<evidence type="ECO:0000256" key="6">
    <source>
        <dbReference type="ARBA" id="ARBA00022679"/>
    </source>
</evidence>
<evidence type="ECO:0000256" key="13">
    <source>
        <dbReference type="ARBA" id="ARBA00023136"/>
    </source>
</evidence>
<dbReference type="SUPFAM" id="SSF55874">
    <property type="entry name" value="ATPase domain of HSP90 chaperone/DNA topoisomerase II/histidine kinase"/>
    <property type="match status" value="1"/>
</dbReference>
<dbReference type="GO" id="GO:0000155">
    <property type="term" value="F:phosphorelay sensor kinase activity"/>
    <property type="evidence" value="ECO:0007669"/>
    <property type="project" value="InterPro"/>
</dbReference>
<evidence type="ECO:0000313" key="17">
    <source>
        <dbReference type="EMBL" id="PXW90114.1"/>
    </source>
</evidence>
<dbReference type="PROSITE" id="PS50109">
    <property type="entry name" value="HIS_KIN"/>
    <property type="match status" value="1"/>
</dbReference>
<dbReference type="InterPro" id="IPR010559">
    <property type="entry name" value="Sig_transdc_His_kin_internal"/>
</dbReference>
<evidence type="ECO:0000256" key="7">
    <source>
        <dbReference type="ARBA" id="ARBA00022692"/>
    </source>
</evidence>
<evidence type="ECO:0000256" key="2">
    <source>
        <dbReference type="ARBA" id="ARBA00004651"/>
    </source>
</evidence>
<evidence type="ECO:0000256" key="11">
    <source>
        <dbReference type="ARBA" id="ARBA00022989"/>
    </source>
</evidence>
<evidence type="ECO:0000256" key="4">
    <source>
        <dbReference type="ARBA" id="ARBA00022475"/>
    </source>
</evidence>
<dbReference type="Proteomes" id="UP000247978">
    <property type="component" value="Unassembled WGS sequence"/>
</dbReference>
<dbReference type="AlphaFoldDB" id="A0A2V3WAE3"/>
<dbReference type="OrthoDB" id="9776552at2"/>
<keyword evidence="8" id="KW-0547">Nucleotide-binding</keyword>
<evidence type="ECO:0000256" key="14">
    <source>
        <dbReference type="SAM" id="Coils"/>
    </source>
</evidence>
<keyword evidence="18" id="KW-1185">Reference proteome</keyword>
<dbReference type="CDD" id="cd18773">
    <property type="entry name" value="PDC1_HK_sensor"/>
    <property type="match status" value="1"/>
</dbReference>
<evidence type="ECO:0000256" key="9">
    <source>
        <dbReference type="ARBA" id="ARBA00022777"/>
    </source>
</evidence>
<comment type="catalytic activity">
    <reaction evidence="1">
        <text>ATP + protein L-histidine = ADP + protein N-phospho-L-histidine.</text>
        <dbReference type="EC" id="2.7.13.3"/>
    </reaction>
</comment>
<feature type="transmembrane region" description="Helical" evidence="15">
    <location>
        <begin position="282"/>
        <end position="301"/>
    </location>
</feature>
<dbReference type="Gene3D" id="6.10.340.10">
    <property type="match status" value="1"/>
</dbReference>
<evidence type="ECO:0000313" key="18">
    <source>
        <dbReference type="Proteomes" id="UP000247978"/>
    </source>
</evidence>
<keyword evidence="6" id="KW-0808">Transferase</keyword>
<evidence type="ECO:0000256" key="10">
    <source>
        <dbReference type="ARBA" id="ARBA00022840"/>
    </source>
</evidence>
<evidence type="ECO:0000256" key="8">
    <source>
        <dbReference type="ARBA" id="ARBA00022741"/>
    </source>
</evidence>
<accession>A0A2V3WAE3</accession>
<feature type="transmembrane region" description="Helical" evidence="15">
    <location>
        <begin position="7"/>
        <end position="30"/>
    </location>
</feature>
<keyword evidence="4" id="KW-1003">Cell membrane</keyword>
<dbReference type="InterPro" id="IPR050640">
    <property type="entry name" value="Bact_2-comp_sensor_kinase"/>
</dbReference>
<dbReference type="InterPro" id="IPR036890">
    <property type="entry name" value="HATPase_C_sf"/>
</dbReference>
<dbReference type="PANTHER" id="PTHR34220:SF11">
    <property type="entry name" value="SENSOR PROTEIN KINASE HPTS"/>
    <property type="match status" value="1"/>
</dbReference>
<dbReference type="Pfam" id="PF06580">
    <property type="entry name" value="His_kinase"/>
    <property type="match status" value="1"/>
</dbReference>
<protein>
    <recommendedName>
        <fullName evidence="3">histidine kinase</fullName>
        <ecNumber evidence="3">2.7.13.3</ecNumber>
    </recommendedName>
</protein>
<evidence type="ECO:0000256" key="5">
    <source>
        <dbReference type="ARBA" id="ARBA00022553"/>
    </source>
</evidence>
<dbReference type="PANTHER" id="PTHR34220">
    <property type="entry name" value="SENSOR HISTIDINE KINASE YPDA"/>
    <property type="match status" value="1"/>
</dbReference>
<dbReference type="GO" id="GO:0005886">
    <property type="term" value="C:plasma membrane"/>
    <property type="evidence" value="ECO:0007669"/>
    <property type="project" value="UniProtKB-SubCell"/>
</dbReference>
<dbReference type="Pfam" id="PF02518">
    <property type="entry name" value="HATPase_c"/>
    <property type="match status" value="1"/>
</dbReference>
<keyword evidence="5" id="KW-0597">Phosphoprotein</keyword>
<proteinExistence type="predicted"/>
<dbReference type="Gene3D" id="3.30.565.10">
    <property type="entry name" value="Histidine kinase-like ATPase, C-terminal domain"/>
    <property type="match status" value="1"/>
</dbReference>
<feature type="domain" description="Histidine kinase" evidence="16">
    <location>
        <begin position="464"/>
        <end position="574"/>
    </location>
</feature>
<dbReference type="RefSeq" id="WP_158525436.1">
    <property type="nucleotide sequence ID" value="NZ_JBHUHB010000001.1"/>
</dbReference>
<name>A0A2V3WAE3_9BACI</name>
<dbReference type="EMBL" id="QJJQ01000001">
    <property type="protein sequence ID" value="PXW90114.1"/>
    <property type="molecule type" value="Genomic_DNA"/>
</dbReference>
<evidence type="ECO:0000256" key="12">
    <source>
        <dbReference type="ARBA" id="ARBA00023012"/>
    </source>
</evidence>
<dbReference type="EC" id="2.7.13.3" evidence="3"/>
<evidence type="ECO:0000256" key="1">
    <source>
        <dbReference type="ARBA" id="ARBA00000085"/>
    </source>
</evidence>
<feature type="coiled-coil region" evidence="14">
    <location>
        <begin position="335"/>
        <end position="362"/>
    </location>
</feature>
<organism evidence="17 18">
    <name type="scientific">Pseudogracilibacillus auburnensis</name>
    <dbReference type="NCBI Taxonomy" id="1494959"/>
    <lineage>
        <taxon>Bacteria</taxon>
        <taxon>Bacillati</taxon>
        <taxon>Bacillota</taxon>
        <taxon>Bacilli</taxon>
        <taxon>Bacillales</taxon>
        <taxon>Bacillaceae</taxon>
        <taxon>Pseudogracilibacillus</taxon>
    </lineage>
</organism>
<keyword evidence="10" id="KW-0067">ATP-binding</keyword>
<dbReference type="PRINTS" id="PR00344">
    <property type="entry name" value="BCTRLSENSOR"/>
</dbReference>
<evidence type="ECO:0000256" key="15">
    <source>
        <dbReference type="SAM" id="Phobius"/>
    </source>
</evidence>
<keyword evidence="7 15" id="KW-0812">Transmembrane</keyword>
<dbReference type="InterPro" id="IPR005467">
    <property type="entry name" value="His_kinase_dom"/>
</dbReference>
<keyword evidence="13 15" id="KW-0472">Membrane</keyword>
<keyword evidence="11 15" id="KW-1133">Transmembrane helix</keyword>
<dbReference type="InterPro" id="IPR004358">
    <property type="entry name" value="Sig_transdc_His_kin-like_C"/>
</dbReference>
<evidence type="ECO:0000259" key="16">
    <source>
        <dbReference type="PROSITE" id="PS50109"/>
    </source>
</evidence>
<keyword evidence="9 17" id="KW-0418">Kinase</keyword>
<evidence type="ECO:0000256" key="3">
    <source>
        <dbReference type="ARBA" id="ARBA00012438"/>
    </source>
</evidence>